<protein>
    <submittedName>
        <fullName evidence="1">GatB/YqeY domain-containing protein</fullName>
    </submittedName>
</protein>
<keyword evidence="2" id="KW-1185">Reference proteome</keyword>
<dbReference type="SUPFAM" id="SSF89095">
    <property type="entry name" value="GatB/YqeY motif"/>
    <property type="match status" value="1"/>
</dbReference>
<dbReference type="EMBL" id="VYXP01000005">
    <property type="protein sequence ID" value="KAA9131300.1"/>
    <property type="molecule type" value="Genomic_DNA"/>
</dbReference>
<dbReference type="RefSeq" id="WP_150863950.1">
    <property type="nucleotide sequence ID" value="NZ_VYXP01000005.1"/>
</dbReference>
<dbReference type="Gene3D" id="1.10.1510.10">
    <property type="entry name" value="Uncharacterised protein YqeY/AIM41 PF09424, N-terminal domain"/>
    <property type="match status" value="1"/>
</dbReference>
<proteinExistence type="predicted"/>
<dbReference type="GO" id="GO:0016884">
    <property type="term" value="F:carbon-nitrogen ligase activity, with glutamine as amido-N-donor"/>
    <property type="evidence" value="ECO:0007669"/>
    <property type="project" value="InterPro"/>
</dbReference>
<dbReference type="Gene3D" id="1.10.10.410">
    <property type="match status" value="1"/>
</dbReference>
<dbReference type="Proteomes" id="UP000325372">
    <property type="component" value="Unassembled WGS sequence"/>
</dbReference>
<dbReference type="InterPro" id="IPR003789">
    <property type="entry name" value="Asn/Gln_tRNA_amidoTrase-B-like"/>
</dbReference>
<dbReference type="InterPro" id="IPR042184">
    <property type="entry name" value="YqeY/Aim41_N"/>
</dbReference>
<dbReference type="Pfam" id="PF09424">
    <property type="entry name" value="YqeY"/>
    <property type="match status" value="1"/>
</dbReference>
<dbReference type="PANTHER" id="PTHR28055:SF1">
    <property type="entry name" value="ALTERED INHERITANCE OF MITOCHONDRIA PROTEIN 41, MITOCHONDRIAL"/>
    <property type="match status" value="1"/>
</dbReference>
<evidence type="ECO:0000313" key="1">
    <source>
        <dbReference type="EMBL" id="KAA9131300.1"/>
    </source>
</evidence>
<evidence type="ECO:0000313" key="2">
    <source>
        <dbReference type="Proteomes" id="UP000325372"/>
    </source>
</evidence>
<name>A0A5N0T8N2_9GAMM</name>
<dbReference type="InterPro" id="IPR023168">
    <property type="entry name" value="GatB_Yqey_C_2"/>
</dbReference>
<comment type="caution">
    <text evidence="1">The sequence shown here is derived from an EMBL/GenBank/DDBJ whole genome shotgun (WGS) entry which is preliminary data.</text>
</comment>
<sequence length="148" mass="16270">MSLKTRISEDVKQAMRARDKSRLSVLRQISAAIKQIEVDERIVLDDAGVTAVLDKMAKQRRESLEQYTSAGRDDLAAQERFELEILGEFLPEPLSEEELAALIDDAVTSSGASGMQDMGRVMGELKPHVQGRADMKAVSAAVRARLNA</sequence>
<dbReference type="InterPro" id="IPR019004">
    <property type="entry name" value="YqeY/Aim41"/>
</dbReference>
<gene>
    <name evidence="1" type="ORF">F3N42_08210</name>
</gene>
<organism evidence="1 2">
    <name type="scientific">Marinihelvus fidelis</name>
    <dbReference type="NCBI Taxonomy" id="2613842"/>
    <lineage>
        <taxon>Bacteria</taxon>
        <taxon>Pseudomonadati</taxon>
        <taxon>Pseudomonadota</taxon>
        <taxon>Gammaproteobacteria</taxon>
        <taxon>Chromatiales</taxon>
        <taxon>Wenzhouxiangellaceae</taxon>
        <taxon>Marinihelvus</taxon>
    </lineage>
</organism>
<reference evidence="1 2" key="1">
    <citation type="submission" date="2019-09" db="EMBL/GenBank/DDBJ databases">
        <title>Wenzhouxiangella sp. Genome sequencing and assembly.</title>
        <authorList>
            <person name="Zhang R."/>
        </authorList>
    </citation>
    <scope>NUCLEOTIDE SEQUENCE [LARGE SCALE GENOMIC DNA]</scope>
    <source>
        <strain evidence="1 2">W260</strain>
    </source>
</reference>
<dbReference type="PANTHER" id="PTHR28055">
    <property type="entry name" value="ALTERED INHERITANCE OF MITOCHONDRIA PROTEIN 41, MITOCHONDRIAL"/>
    <property type="match status" value="1"/>
</dbReference>
<dbReference type="AlphaFoldDB" id="A0A5N0T8N2"/>
<accession>A0A5N0T8N2</accession>